<dbReference type="RefSeq" id="WP_007788707.1">
    <property type="nucleotide sequence ID" value="NZ_ADGQ01000028.1"/>
</dbReference>
<dbReference type="Proteomes" id="UP000003244">
    <property type="component" value="Unassembled WGS sequence"/>
</dbReference>
<feature type="domain" description="Peptidase S74" evidence="2">
    <location>
        <begin position="926"/>
        <end position="1036"/>
    </location>
</feature>
<proteinExistence type="predicted"/>
<keyword evidence="4" id="KW-1185">Reference proteome</keyword>
<dbReference type="STRING" id="596315.HMPREF0634_0228"/>
<dbReference type="EMBL" id="ADGQ01000028">
    <property type="protein sequence ID" value="EFM65055.1"/>
    <property type="molecule type" value="Genomic_DNA"/>
</dbReference>
<gene>
    <name evidence="3" type="ORF">HMPREF0634_0228</name>
</gene>
<name>E0E210_9FIRM</name>
<protein>
    <submittedName>
        <fullName evidence="3">Phage minor structural protein, N-terminal domain protein</fullName>
    </submittedName>
</protein>
<evidence type="ECO:0000256" key="1">
    <source>
        <dbReference type="SAM" id="Coils"/>
    </source>
</evidence>
<dbReference type="AlphaFoldDB" id="E0E210"/>
<comment type="caution">
    <text evidence="3">The sequence shown here is derived from an EMBL/GenBank/DDBJ whole genome shotgun (WGS) entry which is preliminary data.</text>
</comment>
<evidence type="ECO:0000259" key="2">
    <source>
        <dbReference type="PROSITE" id="PS51688"/>
    </source>
</evidence>
<organism evidence="3 4">
    <name type="scientific">Peptostreptococcus stomatis DSM 17678</name>
    <dbReference type="NCBI Taxonomy" id="596315"/>
    <lineage>
        <taxon>Bacteria</taxon>
        <taxon>Bacillati</taxon>
        <taxon>Bacillota</taxon>
        <taxon>Clostridia</taxon>
        <taxon>Peptostreptococcales</taxon>
        <taxon>Peptostreptococcaceae</taxon>
        <taxon>Peptostreptococcus</taxon>
    </lineage>
</organism>
<dbReference type="eggNOG" id="COG4926">
    <property type="taxonomic scope" value="Bacteria"/>
</dbReference>
<keyword evidence="1" id="KW-0175">Coiled coil</keyword>
<dbReference type="PROSITE" id="PS51688">
    <property type="entry name" value="ICA"/>
    <property type="match status" value="1"/>
</dbReference>
<accession>E0E210</accession>
<dbReference type="GeneID" id="84800253"/>
<evidence type="ECO:0000313" key="4">
    <source>
        <dbReference type="Proteomes" id="UP000003244"/>
    </source>
</evidence>
<sequence length="1055" mass="120142">MNILLLDRDENLIDYIDIFDPEDEESLNADSTLTFSTFYKNIEKGYRILYQDRLNEWHEYIIQSIKNKHNSSDDIFLEVYAENSFYETLGDYIEDKRPRNSTATNALSEALATSRWEVGVVENLGLNTTSFYRCSVKDAVQNKIVKVWDGEFSTSIKVEGNKIVSRKVNIFKKRGDDNGKRFVYGKDIHEIEKVVNEEDIITALYGFGKGEEIEETGGHGRRIDFADINNGKKYVENNVARLKYGRNSDKGKVHVFGKIEFDDITDKRELLAKTKEELEKASTPKITYNAAVEDLVKHGFEYEGVRLGDTVTVIDEELGLRLKARVIKLVKNLDNSSADKITLGNFVETTNDLFIEAYKKINDFRNKEAIWDSASKKIQDGIDAEFLNNVIDKLNTEINNSGGYVYISKDGKGIITYDKPLDQNPTKAIQLMGGSIRIANKKKSDGTWDWRSFGTGDGFVADEIITGILKGGNVKWNLNDGTFLIGESEDNYLLKFDGSTLKFGSGSIGKGDLSEELKQELKGKDGESFKFNLISNGDFHNDFATNEPSNDPNKLNEWQVKSQKEKSLVRITPFDGQHVMNVLISDTDGAVEINQYMGLKKNTKYFVKFMATSLYMSMYYYGNGYTQVAKVEDSNIAEFKIYSGEFTTHAVNSHKIQFDCRKVTRIRWIILSEKPIPDDVEWYPSQFDLQGKDGSMEDLPPALKAWNGKATEISGKYVFTPELFVGNGSYENKTGVYIGENIRAKFHDRWRDVSGMVGMENGQVNWMFTNTGNLVIGSKIDECIQLGDDGRAIIPMIKTKMIEAGAITSEKIETGAITTDLLYPGRNERIVLERNYFPGSNDCKSIDTNDNGIRLKANADTYYCVRNNGIHEAYSRFGIWMKYDPYKGTGGHQGLNNYVYTKGNVDFYDATVNVTWLRYYGGDTLSDVSVKENIKFLDSDFIYRENKDIKIPDLTVDDIVKFLKETRMATYDFKYFKVNNFSLIAQNILKFKNVSNFLISKGNDKKLAVNLYAYTSMLHVGIQEVFKKNEELEKRVNTLESRIEELENLIREKVK</sequence>
<dbReference type="InterPro" id="IPR010572">
    <property type="entry name" value="Tail_dom"/>
</dbReference>
<feature type="coiled-coil region" evidence="1">
    <location>
        <begin position="1022"/>
        <end position="1049"/>
    </location>
</feature>
<dbReference type="InterPro" id="IPR030392">
    <property type="entry name" value="S74_ICA"/>
</dbReference>
<dbReference type="Pfam" id="PF06605">
    <property type="entry name" value="Prophage_tail"/>
    <property type="match status" value="1"/>
</dbReference>
<evidence type="ECO:0000313" key="3">
    <source>
        <dbReference type="EMBL" id="EFM65055.1"/>
    </source>
</evidence>
<dbReference type="OrthoDB" id="5056238at2"/>
<dbReference type="NCBIfam" id="TIGR01665">
    <property type="entry name" value="put_anti_recept"/>
    <property type="match status" value="1"/>
</dbReference>
<dbReference type="InterPro" id="IPR007119">
    <property type="entry name" value="Phage_tail_spike_N"/>
</dbReference>
<reference evidence="3 4" key="1">
    <citation type="submission" date="2010-08" db="EMBL/GenBank/DDBJ databases">
        <authorList>
            <person name="Harkins D.M."/>
            <person name="Madupu R."/>
            <person name="Durkin A.S."/>
            <person name="Torralba M."/>
            <person name="Methe B."/>
            <person name="Sutton G.G."/>
            <person name="Nelson K.E."/>
        </authorList>
    </citation>
    <scope>NUCLEOTIDE SEQUENCE [LARGE SCALE GENOMIC DNA]</scope>
    <source>
        <strain evidence="3 4">DSM 17678</strain>
    </source>
</reference>